<accession>A0A9Q1G7P4</accession>
<dbReference type="PROSITE" id="PS50245">
    <property type="entry name" value="CAP_GLY_2"/>
    <property type="match status" value="1"/>
</dbReference>
<dbReference type="Proteomes" id="UP001152622">
    <property type="component" value="Chromosome 2"/>
</dbReference>
<protein>
    <recommendedName>
        <fullName evidence="1">CAP-Gly domain-containing protein</fullName>
    </recommendedName>
</protein>
<dbReference type="Pfam" id="PF01302">
    <property type="entry name" value="CAP_GLY"/>
    <property type="match status" value="1"/>
</dbReference>
<reference evidence="2" key="1">
    <citation type="journal article" date="2023" name="Science">
        <title>Genome structures resolve the early diversification of teleost fishes.</title>
        <authorList>
            <person name="Parey E."/>
            <person name="Louis A."/>
            <person name="Montfort J."/>
            <person name="Bouchez O."/>
            <person name="Roques C."/>
            <person name="Iampietro C."/>
            <person name="Lluch J."/>
            <person name="Castinel A."/>
            <person name="Donnadieu C."/>
            <person name="Desvignes T."/>
            <person name="Floi Bucao C."/>
            <person name="Jouanno E."/>
            <person name="Wen M."/>
            <person name="Mejri S."/>
            <person name="Dirks R."/>
            <person name="Jansen H."/>
            <person name="Henkel C."/>
            <person name="Chen W.J."/>
            <person name="Zahm M."/>
            <person name="Cabau C."/>
            <person name="Klopp C."/>
            <person name="Thompson A.W."/>
            <person name="Robinson-Rechavi M."/>
            <person name="Braasch I."/>
            <person name="Lecointre G."/>
            <person name="Bobe J."/>
            <person name="Postlethwait J.H."/>
            <person name="Berthelot C."/>
            <person name="Roest Crollius H."/>
            <person name="Guiguen Y."/>
        </authorList>
    </citation>
    <scope>NUCLEOTIDE SEQUENCE</scope>
    <source>
        <strain evidence="2">WJC10195</strain>
    </source>
</reference>
<dbReference type="SUPFAM" id="SSF74924">
    <property type="entry name" value="Cap-Gly domain"/>
    <property type="match status" value="1"/>
</dbReference>
<dbReference type="EMBL" id="JAINUF010000002">
    <property type="protein sequence ID" value="KAJ8377017.1"/>
    <property type="molecule type" value="Genomic_DNA"/>
</dbReference>
<organism evidence="2 3">
    <name type="scientific">Synaphobranchus kaupii</name>
    <name type="common">Kaup's arrowtooth eel</name>
    <dbReference type="NCBI Taxonomy" id="118154"/>
    <lineage>
        <taxon>Eukaryota</taxon>
        <taxon>Metazoa</taxon>
        <taxon>Chordata</taxon>
        <taxon>Craniata</taxon>
        <taxon>Vertebrata</taxon>
        <taxon>Euteleostomi</taxon>
        <taxon>Actinopterygii</taxon>
        <taxon>Neopterygii</taxon>
        <taxon>Teleostei</taxon>
        <taxon>Anguilliformes</taxon>
        <taxon>Synaphobranchidae</taxon>
        <taxon>Synaphobranchus</taxon>
    </lineage>
</organism>
<comment type="caution">
    <text evidence="2">The sequence shown here is derived from an EMBL/GenBank/DDBJ whole genome shotgun (WGS) entry which is preliminary data.</text>
</comment>
<evidence type="ECO:0000313" key="2">
    <source>
        <dbReference type="EMBL" id="KAJ8377017.1"/>
    </source>
</evidence>
<dbReference type="InterPro" id="IPR036859">
    <property type="entry name" value="CAP-Gly_dom_sf"/>
</dbReference>
<name>A0A9Q1G7P4_SYNKA</name>
<dbReference type="InterPro" id="IPR000938">
    <property type="entry name" value="CAP-Gly_domain"/>
</dbReference>
<dbReference type="Gene3D" id="2.30.30.190">
    <property type="entry name" value="CAP Gly-rich-like domain"/>
    <property type="match status" value="1"/>
</dbReference>
<dbReference type="OrthoDB" id="2130750at2759"/>
<evidence type="ECO:0000313" key="3">
    <source>
        <dbReference type="Proteomes" id="UP001152622"/>
    </source>
</evidence>
<evidence type="ECO:0000259" key="1">
    <source>
        <dbReference type="PROSITE" id="PS50245"/>
    </source>
</evidence>
<keyword evidence="3" id="KW-1185">Reference proteome</keyword>
<dbReference type="SMART" id="SM01052">
    <property type="entry name" value="CAP_GLY"/>
    <property type="match status" value="1"/>
</dbReference>
<feature type="domain" description="CAP-Gly" evidence="1">
    <location>
        <begin position="53"/>
        <end position="95"/>
    </location>
</feature>
<sequence length="111" mass="12066">MTGPNSMAHVDATVSSAGMARDVSGSDHLSLNSVVEVELTTNKTVFGTVRWIGKLEGIEGPRIGLELEEPTGFNDGTFSGQRLFQCAPYRGIFVKLDSCRPDSRFQFPGDR</sequence>
<proteinExistence type="predicted"/>
<gene>
    <name evidence="2" type="ORF">SKAU_G00075970</name>
</gene>
<dbReference type="AlphaFoldDB" id="A0A9Q1G7P4"/>